<comment type="caution">
    <text evidence="4">The sequence shown here is derived from an EMBL/GenBank/DDBJ whole genome shotgun (WGS) entry which is preliminary data.</text>
</comment>
<organism evidence="4 5">
    <name type="scientific">Cyanidium caldarium</name>
    <name type="common">Red alga</name>
    <dbReference type="NCBI Taxonomy" id="2771"/>
    <lineage>
        <taxon>Eukaryota</taxon>
        <taxon>Rhodophyta</taxon>
        <taxon>Bangiophyceae</taxon>
        <taxon>Cyanidiales</taxon>
        <taxon>Cyanidiaceae</taxon>
        <taxon>Cyanidium</taxon>
    </lineage>
</organism>
<dbReference type="GO" id="GO:0006281">
    <property type="term" value="P:DNA repair"/>
    <property type="evidence" value="ECO:0007669"/>
    <property type="project" value="TreeGrafter"/>
</dbReference>
<feature type="coiled-coil region" evidence="1">
    <location>
        <begin position="68"/>
        <end position="114"/>
    </location>
</feature>
<evidence type="ECO:0000256" key="2">
    <source>
        <dbReference type="SAM" id="MobiDB-lite"/>
    </source>
</evidence>
<evidence type="ECO:0000259" key="3">
    <source>
        <dbReference type="Pfam" id="PF06391"/>
    </source>
</evidence>
<proteinExistence type="predicted"/>
<evidence type="ECO:0000313" key="5">
    <source>
        <dbReference type="Proteomes" id="UP001301350"/>
    </source>
</evidence>
<dbReference type="InterPro" id="IPR015877">
    <property type="entry name" value="MAT1_centre"/>
</dbReference>
<gene>
    <name evidence="4" type="ORF">CDCA_CDCA02G0761</name>
</gene>
<dbReference type="PANTHER" id="PTHR12683">
    <property type="entry name" value="CDK-ACTIVATING KINASE ASSEMBLY FACTOR MAT1"/>
    <property type="match status" value="1"/>
</dbReference>
<reference evidence="4 5" key="1">
    <citation type="submission" date="2022-07" db="EMBL/GenBank/DDBJ databases">
        <title>Genome-wide signatures of adaptation to extreme environments.</title>
        <authorList>
            <person name="Cho C.H."/>
            <person name="Yoon H.S."/>
        </authorList>
    </citation>
    <scope>NUCLEOTIDE SEQUENCE [LARGE SCALE GENOMIC DNA]</scope>
    <source>
        <strain evidence="4 5">DBV 063 E5</strain>
    </source>
</reference>
<name>A0AAV9IRN1_CYACA</name>
<keyword evidence="1" id="KW-0175">Coiled coil</keyword>
<evidence type="ECO:0000256" key="1">
    <source>
        <dbReference type="SAM" id="Coils"/>
    </source>
</evidence>
<dbReference type="Proteomes" id="UP001301350">
    <property type="component" value="Unassembled WGS sequence"/>
</dbReference>
<dbReference type="GO" id="GO:0005675">
    <property type="term" value="C:transcription factor TFIIH holo complex"/>
    <property type="evidence" value="ECO:0007669"/>
    <property type="project" value="TreeGrafter"/>
</dbReference>
<feature type="region of interest" description="Disordered" evidence="2">
    <location>
        <begin position="138"/>
        <end position="172"/>
    </location>
</feature>
<dbReference type="EMBL" id="JANCYW010000002">
    <property type="protein sequence ID" value="KAK4534736.1"/>
    <property type="molecule type" value="Genomic_DNA"/>
</dbReference>
<accession>A0AAV9IRN1</accession>
<feature type="domain" description="MAT1 centre" evidence="3">
    <location>
        <begin position="9"/>
        <end position="123"/>
    </location>
</feature>
<dbReference type="Pfam" id="PF06391">
    <property type="entry name" value="MAT1"/>
    <property type="match status" value="1"/>
</dbReference>
<protein>
    <recommendedName>
        <fullName evidence="3">MAT1 centre domain-containing protein</fullName>
    </recommendedName>
</protein>
<keyword evidence="5" id="KW-1185">Reference proteome</keyword>
<feature type="compositionally biased region" description="Low complexity" evidence="2">
    <location>
        <begin position="143"/>
        <end position="153"/>
    </location>
</feature>
<dbReference type="GO" id="GO:0006357">
    <property type="term" value="P:regulation of transcription by RNA polymerase II"/>
    <property type="evidence" value="ECO:0007669"/>
    <property type="project" value="TreeGrafter"/>
</dbReference>
<evidence type="ECO:0000313" key="4">
    <source>
        <dbReference type="EMBL" id="KAK4534736.1"/>
    </source>
</evidence>
<dbReference type="PANTHER" id="PTHR12683:SF13">
    <property type="entry name" value="CDK-ACTIVATING KINASE ASSEMBLY FACTOR MAT1"/>
    <property type="match status" value="1"/>
</dbReference>
<dbReference type="AlphaFoldDB" id="A0AAV9IRN1"/>
<sequence length="241" mass="27729">MDLDALEKEVERESAIRRRVLRVFNKTEEDFGTEEEYNDYLEMVEALIDNLVHGREVSETNARIAAYKERHAASIRRNERRLQEREREAAARLAEEERERRARLQALTEADNEEAARRRREEERDRIRHWRELVNEEAEGADGDAAGIEDATASETGKRRRAQGGTSIRVRGAQSHRLSVAVQDTGALRLVAPSKSVPRAPNATVQRFADERTRRAAARQAAGYQPDAWRQRALSELCIWE</sequence>